<sequence length="150" mass="16510">MNNKIIIGAVALGVVLGGAASYLDSNKLNRHFNSSTIAYVEASNPDDSFAKMIPLRFELTLKENSGYDVYAAIPNSKVGYMTSGDYTLDSDGVFFNIQTHSPLRAEGSHYGPIEQLFLRRNAFEGHRKVAKLEDNKAALIGHKVVLLLNY</sequence>
<dbReference type="GeneID" id="95568400"/>
<dbReference type="eggNOG" id="ENOG5031NCZ">
    <property type="taxonomic scope" value="Bacteria"/>
</dbReference>
<name>E8M437_PHOS4</name>
<evidence type="ECO:0000313" key="2">
    <source>
        <dbReference type="Proteomes" id="UP000006228"/>
    </source>
</evidence>
<organism evidence="1 2">
    <name type="scientific">Vibrio sinaloensis DSM 21326</name>
    <dbReference type="NCBI Taxonomy" id="945550"/>
    <lineage>
        <taxon>Bacteria</taxon>
        <taxon>Pseudomonadati</taxon>
        <taxon>Pseudomonadota</taxon>
        <taxon>Gammaproteobacteria</taxon>
        <taxon>Vibrionales</taxon>
        <taxon>Vibrionaceae</taxon>
        <taxon>Vibrio</taxon>
        <taxon>Vibrio oreintalis group</taxon>
    </lineage>
</organism>
<gene>
    <name evidence="1" type="ORF">VISI1226_14243</name>
</gene>
<proteinExistence type="predicted"/>
<comment type="caution">
    <text evidence="1">The sequence shown here is derived from an EMBL/GenBank/DDBJ whole genome shotgun (WGS) entry which is preliminary data.</text>
</comment>
<dbReference type="Proteomes" id="UP000006228">
    <property type="component" value="Unassembled WGS sequence"/>
</dbReference>
<dbReference type="EMBL" id="AEVT01000025">
    <property type="protein sequence ID" value="EGA71220.1"/>
    <property type="molecule type" value="Genomic_DNA"/>
</dbReference>
<protein>
    <submittedName>
        <fullName evidence="1">Uncharacterized protein</fullName>
    </submittedName>
</protein>
<dbReference type="RefSeq" id="WP_008074925.1">
    <property type="nucleotide sequence ID" value="NZ_AEVT01000025.1"/>
</dbReference>
<evidence type="ECO:0000313" key="1">
    <source>
        <dbReference type="EMBL" id="EGA71220.1"/>
    </source>
</evidence>
<reference evidence="1 2" key="1">
    <citation type="journal article" date="2012" name="Int. J. Syst. Evol. Microbiol.">
        <title>Vibrio caribbeanicus sp. nov., isolated from the marine sponge Scleritoderma cyanea.</title>
        <authorList>
            <person name="Hoffmann M."/>
            <person name="Monday S.R."/>
            <person name="Allard M.W."/>
            <person name="Strain E.A."/>
            <person name="Whittaker P."/>
            <person name="Naum M."/>
            <person name="McCarthy P.J."/>
            <person name="Lopez J.V."/>
            <person name="Fischer M."/>
            <person name="Brown E.W."/>
        </authorList>
    </citation>
    <scope>NUCLEOTIDE SEQUENCE [LARGE SCALE GENOMIC DNA]</scope>
    <source>
        <strain evidence="2">DSMZ 21326</strain>
    </source>
</reference>
<dbReference type="AlphaFoldDB" id="E8M437"/>
<accession>E8M437</accession>